<dbReference type="Proteomes" id="UP000077266">
    <property type="component" value="Unassembled WGS sequence"/>
</dbReference>
<feature type="signal peptide" evidence="1">
    <location>
        <begin position="1"/>
        <end position="18"/>
    </location>
</feature>
<dbReference type="InParanoid" id="A0A165F5Q5"/>
<feature type="chain" id="PRO_5007857610" evidence="1">
    <location>
        <begin position="19"/>
        <end position="126"/>
    </location>
</feature>
<dbReference type="EMBL" id="KV426100">
    <property type="protein sequence ID" value="KZV88422.1"/>
    <property type="molecule type" value="Genomic_DNA"/>
</dbReference>
<dbReference type="AlphaFoldDB" id="A0A165F5Q5"/>
<keyword evidence="1" id="KW-0732">Signal</keyword>
<keyword evidence="3" id="KW-1185">Reference proteome</keyword>
<evidence type="ECO:0000313" key="3">
    <source>
        <dbReference type="Proteomes" id="UP000077266"/>
    </source>
</evidence>
<evidence type="ECO:0000256" key="1">
    <source>
        <dbReference type="SAM" id="SignalP"/>
    </source>
</evidence>
<reference evidence="2 3" key="1">
    <citation type="journal article" date="2016" name="Mol. Biol. Evol.">
        <title>Comparative Genomics of Early-Diverging Mushroom-Forming Fungi Provides Insights into the Origins of Lignocellulose Decay Capabilities.</title>
        <authorList>
            <person name="Nagy L.G."/>
            <person name="Riley R."/>
            <person name="Tritt A."/>
            <person name="Adam C."/>
            <person name="Daum C."/>
            <person name="Floudas D."/>
            <person name="Sun H."/>
            <person name="Yadav J.S."/>
            <person name="Pangilinan J."/>
            <person name="Larsson K.H."/>
            <person name="Matsuura K."/>
            <person name="Barry K."/>
            <person name="Labutti K."/>
            <person name="Kuo R."/>
            <person name="Ohm R.A."/>
            <person name="Bhattacharya S.S."/>
            <person name="Shirouzu T."/>
            <person name="Yoshinaga Y."/>
            <person name="Martin F.M."/>
            <person name="Grigoriev I.V."/>
            <person name="Hibbett D.S."/>
        </authorList>
    </citation>
    <scope>NUCLEOTIDE SEQUENCE [LARGE SCALE GENOMIC DNA]</scope>
    <source>
        <strain evidence="2 3">HHB12029</strain>
    </source>
</reference>
<evidence type="ECO:0000313" key="2">
    <source>
        <dbReference type="EMBL" id="KZV88422.1"/>
    </source>
</evidence>
<protein>
    <submittedName>
        <fullName evidence="2">Uncharacterized protein</fullName>
    </submittedName>
</protein>
<organism evidence="2 3">
    <name type="scientific">Exidia glandulosa HHB12029</name>
    <dbReference type="NCBI Taxonomy" id="1314781"/>
    <lineage>
        <taxon>Eukaryota</taxon>
        <taxon>Fungi</taxon>
        <taxon>Dikarya</taxon>
        <taxon>Basidiomycota</taxon>
        <taxon>Agaricomycotina</taxon>
        <taxon>Agaricomycetes</taxon>
        <taxon>Auriculariales</taxon>
        <taxon>Exidiaceae</taxon>
        <taxon>Exidia</taxon>
    </lineage>
</organism>
<gene>
    <name evidence="2" type="ORF">EXIGLDRAFT_696666</name>
</gene>
<name>A0A165F5Q5_EXIGL</name>
<proteinExistence type="predicted"/>
<sequence>MQFTTFATLLATVTAASATIHLAIDSNHLTCRQTNEVLALDTSSVDAFTTCYTLAAPALSLKTQGAAAGCTLQLFKDEACGNSVSLIDRPFETLELVVDESASCLGMTRGFESAGVGSVMLGEGCA</sequence>
<accession>A0A165F5Q5</accession>